<reference evidence="5" key="1">
    <citation type="submission" date="2024-07" db="EMBL/GenBank/DDBJ databases">
        <title>Identification and characteristics of an arsenic-resistant bacterial isolate, which belongs to a novel species.</title>
        <authorList>
            <person name="Juszczyk A."/>
            <person name="Kowalczyk A."/>
            <person name="Was K."/>
            <person name="Kosowicz W."/>
            <person name="Budzyn A."/>
            <person name="Latowski D."/>
        </authorList>
    </citation>
    <scope>NUCLEOTIDE SEQUENCE</scope>
    <source>
        <strain evidence="5">As8PL</strain>
    </source>
</reference>
<dbReference type="PANTHER" id="PTHR43767">
    <property type="entry name" value="LONG-CHAIN-FATTY-ACID--COA LIGASE"/>
    <property type="match status" value="1"/>
</dbReference>
<dbReference type="PANTHER" id="PTHR43767:SF1">
    <property type="entry name" value="NONRIBOSOMAL PEPTIDE SYNTHASE PES1 (EUROFUNG)-RELATED"/>
    <property type="match status" value="1"/>
</dbReference>
<dbReference type="InterPro" id="IPR042099">
    <property type="entry name" value="ANL_N_sf"/>
</dbReference>
<dbReference type="PROSITE" id="PS00455">
    <property type="entry name" value="AMP_BINDING"/>
    <property type="match status" value="1"/>
</dbReference>
<dbReference type="Pfam" id="PF00501">
    <property type="entry name" value="AMP-binding"/>
    <property type="match status" value="1"/>
</dbReference>
<feature type="domain" description="AMP-binding enzyme C-terminal" evidence="4">
    <location>
        <begin position="444"/>
        <end position="519"/>
    </location>
</feature>
<proteinExistence type="inferred from homology"/>
<evidence type="ECO:0000259" key="4">
    <source>
        <dbReference type="Pfam" id="PF13193"/>
    </source>
</evidence>
<keyword evidence="2 5" id="KW-0436">Ligase</keyword>
<dbReference type="FunFam" id="3.40.50.12780:FF:000003">
    <property type="entry name" value="Long-chain-fatty-acid--CoA ligase FadD"/>
    <property type="match status" value="1"/>
</dbReference>
<dbReference type="FunFam" id="3.30.300.30:FF:000008">
    <property type="entry name" value="2,3-dihydroxybenzoate-AMP ligase"/>
    <property type="match status" value="1"/>
</dbReference>
<dbReference type="Gene3D" id="3.40.50.12780">
    <property type="entry name" value="N-terminal domain of ligase-like"/>
    <property type="match status" value="1"/>
</dbReference>
<dbReference type="InterPro" id="IPR000873">
    <property type="entry name" value="AMP-dep_synth/lig_dom"/>
</dbReference>
<evidence type="ECO:0000256" key="2">
    <source>
        <dbReference type="ARBA" id="ARBA00022598"/>
    </source>
</evidence>
<dbReference type="AlphaFoldDB" id="A0AB39BWT8"/>
<evidence type="ECO:0000313" key="5">
    <source>
        <dbReference type="EMBL" id="XDI38114.1"/>
    </source>
</evidence>
<gene>
    <name evidence="5" type="ORF">AB3N04_07270</name>
</gene>
<dbReference type="InterPro" id="IPR020845">
    <property type="entry name" value="AMP-binding_CS"/>
</dbReference>
<sequence>MTRPWLKASQEVEDQLEIPLVSLYSILEKSAGTYSDKVAIIYEDHSLTYKELFQKVNKLAESFKSLGMKKGETIGLMLSNHPNYIISFYAAQALGLIVVQVNPRYTPRELVQIVSNSEMKQLIVEADSLDTVTQVQFLHSIDQVIITGNSVRSNEHDGYFSLEELMEEGENKVQHTRINVQEDVAVIQYTGGTTGKMKGAMLTHYNLVANVVQSRVMYGEKMLEGNERILTAIPLYHVYAMTASMNLGIYIGATIILLKQFEINLALDTIKKYQPTFLPGVPRIYTSFVLHPEVEKYRLDCLKFCSSGSAPLPIEIINKFEKLTGAVIGEGFGMSEASPSTHRNPTVGIRKIGSVGIPLPGTDSKIIDDDNNELPSRCVGELVIKGPQIMKGYLNNEKETNHALRNGWLYTGDLAMMDDDGYFYIVGRKKEMIINGGFNVYPQEVENVLYEHQDVREAAVVGIPHEEKGEMIKAFIVLKEGTQADTEEIRGFCYRNLTNYKVPNFFEIVSELPRNTVGKLLKRKLVESELAKHTRKDAL</sequence>
<dbReference type="EMBL" id="CP162551">
    <property type="protein sequence ID" value="XDI38114.1"/>
    <property type="molecule type" value="Genomic_DNA"/>
</dbReference>
<organism evidence="5">
    <name type="scientific">Alkalihalophilus sp. As8PL</name>
    <dbReference type="NCBI Taxonomy" id="3237103"/>
    <lineage>
        <taxon>Bacteria</taxon>
        <taxon>Bacillati</taxon>
        <taxon>Bacillota</taxon>
        <taxon>Bacilli</taxon>
        <taxon>Bacillales</taxon>
        <taxon>Bacillaceae</taxon>
        <taxon>Alkalihalophilus</taxon>
    </lineage>
</organism>
<dbReference type="GO" id="GO:0016878">
    <property type="term" value="F:acid-thiol ligase activity"/>
    <property type="evidence" value="ECO:0007669"/>
    <property type="project" value="UniProtKB-ARBA"/>
</dbReference>
<protein>
    <submittedName>
        <fullName evidence="5">Long-chain fatty acid--CoA ligase</fullName>
    </submittedName>
</protein>
<dbReference type="RefSeq" id="WP_368505440.1">
    <property type="nucleotide sequence ID" value="NZ_CP162551.1"/>
</dbReference>
<dbReference type="Gene3D" id="3.30.300.30">
    <property type="match status" value="1"/>
</dbReference>
<dbReference type="InterPro" id="IPR050237">
    <property type="entry name" value="ATP-dep_AMP-bd_enzyme"/>
</dbReference>
<dbReference type="SUPFAM" id="SSF56801">
    <property type="entry name" value="Acetyl-CoA synthetase-like"/>
    <property type="match status" value="1"/>
</dbReference>
<comment type="similarity">
    <text evidence="1">Belongs to the ATP-dependent AMP-binding enzyme family.</text>
</comment>
<dbReference type="InterPro" id="IPR045851">
    <property type="entry name" value="AMP-bd_C_sf"/>
</dbReference>
<name>A0AB39BWT8_9BACI</name>
<accession>A0AB39BWT8</accession>
<feature type="domain" description="AMP-dependent synthetase/ligase" evidence="3">
    <location>
        <begin position="27"/>
        <end position="394"/>
    </location>
</feature>
<dbReference type="InterPro" id="IPR025110">
    <property type="entry name" value="AMP-bd_C"/>
</dbReference>
<dbReference type="CDD" id="cd05936">
    <property type="entry name" value="FC-FACS_FadD_like"/>
    <property type="match status" value="1"/>
</dbReference>
<evidence type="ECO:0000256" key="1">
    <source>
        <dbReference type="ARBA" id="ARBA00006432"/>
    </source>
</evidence>
<dbReference type="Pfam" id="PF13193">
    <property type="entry name" value="AMP-binding_C"/>
    <property type="match status" value="1"/>
</dbReference>
<evidence type="ECO:0000259" key="3">
    <source>
        <dbReference type="Pfam" id="PF00501"/>
    </source>
</evidence>